<feature type="region of interest" description="Disordered" evidence="1">
    <location>
        <begin position="1"/>
        <end position="26"/>
    </location>
</feature>
<gene>
    <name evidence="2" type="ORF">PAPOLLO_LOCUS14466</name>
</gene>
<proteinExistence type="predicted"/>
<name>A0A8S3X8Q8_PARAO</name>
<evidence type="ECO:0000313" key="3">
    <source>
        <dbReference type="Proteomes" id="UP000691718"/>
    </source>
</evidence>
<accession>A0A8S3X8Q8</accession>
<dbReference type="EMBL" id="CAJQZP010000975">
    <property type="protein sequence ID" value="CAG5004838.1"/>
    <property type="molecule type" value="Genomic_DNA"/>
</dbReference>
<sequence length="104" mass="12026">MSEHDTDSEQECDDQVFSNYDESSEISNEEHLGLGLVNESMEALESAFSDCDEEPLINISSSNFNVAKRREKLQSRASITNLPRDLRQTVEEDLYHHFRIFNLK</sequence>
<dbReference type="Proteomes" id="UP000691718">
    <property type="component" value="Unassembled WGS sequence"/>
</dbReference>
<keyword evidence="3" id="KW-1185">Reference proteome</keyword>
<protein>
    <submittedName>
        <fullName evidence="2">(apollo) hypothetical protein</fullName>
    </submittedName>
</protein>
<evidence type="ECO:0000256" key="1">
    <source>
        <dbReference type="SAM" id="MobiDB-lite"/>
    </source>
</evidence>
<comment type="caution">
    <text evidence="2">The sequence shown here is derived from an EMBL/GenBank/DDBJ whole genome shotgun (WGS) entry which is preliminary data.</text>
</comment>
<dbReference type="AlphaFoldDB" id="A0A8S3X8Q8"/>
<reference evidence="2" key="1">
    <citation type="submission" date="2021-04" db="EMBL/GenBank/DDBJ databases">
        <authorList>
            <person name="Tunstrom K."/>
        </authorList>
    </citation>
    <scope>NUCLEOTIDE SEQUENCE</scope>
</reference>
<evidence type="ECO:0000313" key="2">
    <source>
        <dbReference type="EMBL" id="CAG5004838.1"/>
    </source>
</evidence>
<organism evidence="2 3">
    <name type="scientific">Parnassius apollo</name>
    <name type="common">Apollo butterfly</name>
    <name type="synonym">Papilio apollo</name>
    <dbReference type="NCBI Taxonomy" id="110799"/>
    <lineage>
        <taxon>Eukaryota</taxon>
        <taxon>Metazoa</taxon>
        <taxon>Ecdysozoa</taxon>
        <taxon>Arthropoda</taxon>
        <taxon>Hexapoda</taxon>
        <taxon>Insecta</taxon>
        <taxon>Pterygota</taxon>
        <taxon>Neoptera</taxon>
        <taxon>Endopterygota</taxon>
        <taxon>Lepidoptera</taxon>
        <taxon>Glossata</taxon>
        <taxon>Ditrysia</taxon>
        <taxon>Papilionoidea</taxon>
        <taxon>Papilionidae</taxon>
        <taxon>Parnassiinae</taxon>
        <taxon>Parnassini</taxon>
        <taxon>Parnassius</taxon>
        <taxon>Parnassius</taxon>
    </lineage>
</organism>